<dbReference type="InterPro" id="IPR050563">
    <property type="entry name" value="4-hydroxybenzoyl-CoA_TE"/>
</dbReference>
<keyword evidence="4" id="KW-1185">Reference proteome</keyword>
<protein>
    <submittedName>
        <fullName evidence="3">Acyl-CoA thioesterase</fullName>
    </submittedName>
</protein>
<dbReference type="Gene3D" id="3.10.129.10">
    <property type="entry name" value="Hotdog Thioesterase"/>
    <property type="match status" value="1"/>
</dbReference>
<proteinExistence type="inferred from homology"/>
<dbReference type="InterPro" id="IPR029069">
    <property type="entry name" value="HotDog_dom_sf"/>
</dbReference>
<gene>
    <name evidence="3" type="ORF">H7F53_01880</name>
</gene>
<dbReference type="PANTHER" id="PTHR31793">
    <property type="entry name" value="4-HYDROXYBENZOYL-COA THIOESTERASE FAMILY MEMBER"/>
    <property type="match status" value="1"/>
</dbReference>
<evidence type="ECO:0000256" key="1">
    <source>
        <dbReference type="ARBA" id="ARBA00005953"/>
    </source>
</evidence>
<evidence type="ECO:0000313" key="3">
    <source>
        <dbReference type="EMBL" id="MBC2667892.1"/>
    </source>
</evidence>
<dbReference type="Proteomes" id="UP000551327">
    <property type="component" value="Unassembled WGS sequence"/>
</dbReference>
<dbReference type="Pfam" id="PF13279">
    <property type="entry name" value="4HBT_2"/>
    <property type="match status" value="1"/>
</dbReference>
<evidence type="ECO:0000313" key="4">
    <source>
        <dbReference type="Proteomes" id="UP000551327"/>
    </source>
</evidence>
<dbReference type="SUPFAM" id="SSF54637">
    <property type="entry name" value="Thioesterase/thiol ester dehydrase-isomerase"/>
    <property type="match status" value="1"/>
</dbReference>
<dbReference type="GO" id="GO:0047617">
    <property type="term" value="F:fatty acyl-CoA hydrolase activity"/>
    <property type="evidence" value="ECO:0007669"/>
    <property type="project" value="TreeGrafter"/>
</dbReference>
<dbReference type="AlphaFoldDB" id="A0A7X1FX18"/>
<organism evidence="3 4">
    <name type="scientific">Novosphingobium piscinae</name>
    <dbReference type="NCBI Taxonomy" id="1507448"/>
    <lineage>
        <taxon>Bacteria</taxon>
        <taxon>Pseudomonadati</taxon>
        <taxon>Pseudomonadota</taxon>
        <taxon>Alphaproteobacteria</taxon>
        <taxon>Sphingomonadales</taxon>
        <taxon>Sphingomonadaceae</taxon>
        <taxon>Novosphingobium</taxon>
    </lineage>
</organism>
<sequence>MAVSRKSWVNPASSATDTHVNKPAPFLVQIPVDPADIDFMGHVNNASYLKWVQDAVIDHWRSLAPAEAVAAHLWVALKHEITYRRPTFLGDEVMATVLLEKVQGARAFYETILRRGEEVLAEVKSSWCCVDATTLRPARLARDVLARFFPDTIAS</sequence>
<dbReference type="CDD" id="cd00586">
    <property type="entry name" value="4HBT"/>
    <property type="match status" value="1"/>
</dbReference>
<keyword evidence="2" id="KW-0378">Hydrolase</keyword>
<dbReference type="EMBL" id="JACLAX010000001">
    <property type="protein sequence ID" value="MBC2667892.1"/>
    <property type="molecule type" value="Genomic_DNA"/>
</dbReference>
<name>A0A7X1FX18_9SPHN</name>
<evidence type="ECO:0000256" key="2">
    <source>
        <dbReference type="ARBA" id="ARBA00022801"/>
    </source>
</evidence>
<comment type="caution">
    <text evidence="3">The sequence shown here is derived from an EMBL/GenBank/DDBJ whole genome shotgun (WGS) entry which is preliminary data.</text>
</comment>
<accession>A0A7X1FX18</accession>
<reference evidence="3 4" key="1">
    <citation type="submission" date="2020-08" db="EMBL/GenBank/DDBJ databases">
        <title>The genome sequence of type strain Novosphingobium piscinae KCTC 42194.</title>
        <authorList>
            <person name="Liu Y."/>
        </authorList>
    </citation>
    <scope>NUCLEOTIDE SEQUENCE [LARGE SCALE GENOMIC DNA]</scope>
    <source>
        <strain evidence="3 4">KCTC 42194</strain>
    </source>
</reference>
<dbReference type="PANTHER" id="PTHR31793:SF27">
    <property type="entry name" value="NOVEL THIOESTERASE SUPERFAMILY DOMAIN AND SAPOSIN A-TYPE DOMAIN CONTAINING PROTEIN (0610012H03RIK)"/>
    <property type="match status" value="1"/>
</dbReference>
<comment type="similarity">
    <text evidence="1">Belongs to the 4-hydroxybenzoyl-CoA thioesterase family.</text>
</comment>